<dbReference type="EMBL" id="JADKPO010000003">
    <property type="protein sequence ID" value="MBF4766917.1"/>
    <property type="molecule type" value="Genomic_DNA"/>
</dbReference>
<dbReference type="GO" id="GO:0006633">
    <property type="term" value="P:fatty acid biosynthetic process"/>
    <property type="evidence" value="ECO:0007669"/>
    <property type="project" value="TreeGrafter"/>
</dbReference>
<evidence type="ECO:0000256" key="1">
    <source>
        <dbReference type="ARBA" id="ARBA00013258"/>
    </source>
</evidence>
<comment type="catalytic activity">
    <reaction evidence="4">
        <text>holo-[ACP] + malonyl-CoA = malonyl-[ACP] + CoA</text>
        <dbReference type="Rhea" id="RHEA:41792"/>
        <dbReference type="Rhea" id="RHEA-COMP:9623"/>
        <dbReference type="Rhea" id="RHEA-COMP:9685"/>
        <dbReference type="ChEBI" id="CHEBI:57287"/>
        <dbReference type="ChEBI" id="CHEBI:57384"/>
        <dbReference type="ChEBI" id="CHEBI:64479"/>
        <dbReference type="ChEBI" id="CHEBI:78449"/>
        <dbReference type="EC" id="2.3.1.39"/>
    </reaction>
</comment>
<dbReference type="InterPro" id="IPR050858">
    <property type="entry name" value="Mal-CoA-ACP_Trans/PKS_FabD"/>
</dbReference>
<dbReference type="InterPro" id="IPR016036">
    <property type="entry name" value="Malonyl_transacylase_ACP-bd"/>
</dbReference>
<gene>
    <name evidence="6" type="ORF">ISU10_03940</name>
</gene>
<dbReference type="PANTHER" id="PTHR42681:SF1">
    <property type="entry name" value="MALONYL-COA-ACYL CARRIER PROTEIN TRANSACYLASE, MITOCHONDRIAL"/>
    <property type="match status" value="1"/>
</dbReference>
<protein>
    <recommendedName>
        <fullName evidence="1">[acyl-carrier-protein] S-malonyltransferase</fullName>
        <ecNumber evidence="1">2.3.1.39</ecNumber>
    </recommendedName>
</protein>
<dbReference type="InterPro" id="IPR014043">
    <property type="entry name" value="Acyl_transferase_dom"/>
</dbReference>
<dbReference type="InterPro" id="IPR001227">
    <property type="entry name" value="Ac_transferase_dom_sf"/>
</dbReference>
<evidence type="ECO:0000259" key="5">
    <source>
        <dbReference type="SMART" id="SM00827"/>
    </source>
</evidence>
<comment type="caution">
    <text evidence="6">The sequence shown here is derived from an EMBL/GenBank/DDBJ whole genome shotgun (WGS) entry which is preliminary data.</text>
</comment>
<dbReference type="RefSeq" id="WP_194695055.1">
    <property type="nucleotide sequence ID" value="NZ_JADKPO010000003.1"/>
</dbReference>
<dbReference type="GO" id="GO:0005829">
    <property type="term" value="C:cytosol"/>
    <property type="evidence" value="ECO:0007669"/>
    <property type="project" value="TreeGrafter"/>
</dbReference>
<proteinExistence type="predicted"/>
<evidence type="ECO:0000313" key="7">
    <source>
        <dbReference type="Proteomes" id="UP000660668"/>
    </source>
</evidence>
<evidence type="ECO:0000256" key="2">
    <source>
        <dbReference type="ARBA" id="ARBA00022679"/>
    </source>
</evidence>
<evidence type="ECO:0000256" key="4">
    <source>
        <dbReference type="ARBA" id="ARBA00048462"/>
    </source>
</evidence>
<sequence length="394" mass="40838">MLVIVAPGQGAQTPGFLTPWLEDPTFASRFDWLSTVAGLDLAHYGTEADAEAIRDTQVAQPLLVATGLIAALELFPHPADAFGKVGAVAGHSVGEITAAAGARAITAEQAMVLVRERGKAMAQAAAITPTGMTAVLGGDRDEVLAAIDKHGLTPANDNGPGQIVAAGTREQLDAFAEDPPAKARLVPLSVAGAFHTEHMQPAVGHLAGLARSVSTHDPRTSVISNRDGRVVHDGKDMLARIVGQIASPVRWDLCMETMSDLGVTGLLEMPPAGTLTGIAKRALKGVETFALKTPDQLDDARAFIAKHGEASMIETSPTWRMVVSPGKGTFHRAESAAGAETLEAGATIGEVAGTRSSSVVTATHGGVVVEWLVEDGDLVSPGQPLLRLHPEVGM</sequence>
<dbReference type="SUPFAM" id="SSF52151">
    <property type="entry name" value="FabD/lysophospholipase-like"/>
    <property type="match status" value="1"/>
</dbReference>
<organism evidence="6 7">
    <name type="scientific">Nocardioides agariphilus</name>
    <dbReference type="NCBI Taxonomy" id="433664"/>
    <lineage>
        <taxon>Bacteria</taxon>
        <taxon>Bacillati</taxon>
        <taxon>Actinomycetota</taxon>
        <taxon>Actinomycetes</taxon>
        <taxon>Propionibacteriales</taxon>
        <taxon>Nocardioidaceae</taxon>
        <taxon>Nocardioides</taxon>
    </lineage>
</organism>
<feature type="domain" description="Malonyl-CoA:ACP transacylase (MAT)" evidence="5">
    <location>
        <begin position="5"/>
        <end position="321"/>
    </location>
</feature>
<dbReference type="Gene3D" id="3.30.70.250">
    <property type="entry name" value="Malonyl-CoA ACP transacylase, ACP-binding"/>
    <property type="match status" value="1"/>
</dbReference>
<accession>A0A930YHB0</accession>
<keyword evidence="2" id="KW-0808">Transferase</keyword>
<dbReference type="EC" id="2.3.1.39" evidence="1"/>
<evidence type="ECO:0000256" key="3">
    <source>
        <dbReference type="ARBA" id="ARBA00023315"/>
    </source>
</evidence>
<dbReference type="SUPFAM" id="SSF55048">
    <property type="entry name" value="Probable ACP-binding domain of malonyl-CoA ACP transacylase"/>
    <property type="match status" value="1"/>
</dbReference>
<dbReference type="InterPro" id="IPR016035">
    <property type="entry name" value="Acyl_Trfase/lysoPLipase"/>
</dbReference>
<dbReference type="Proteomes" id="UP000660668">
    <property type="component" value="Unassembled WGS sequence"/>
</dbReference>
<dbReference type="SMART" id="SM00827">
    <property type="entry name" value="PKS_AT"/>
    <property type="match status" value="1"/>
</dbReference>
<dbReference type="Pfam" id="PF00698">
    <property type="entry name" value="Acyl_transf_1"/>
    <property type="match status" value="1"/>
</dbReference>
<dbReference type="SUPFAM" id="SSF51230">
    <property type="entry name" value="Single hybrid motif"/>
    <property type="match status" value="1"/>
</dbReference>
<dbReference type="Gene3D" id="2.40.50.100">
    <property type="match status" value="1"/>
</dbReference>
<dbReference type="PANTHER" id="PTHR42681">
    <property type="entry name" value="MALONYL-COA-ACYL CARRIER PROTEIN TRANSACYLASE, MITOCHONDRIAL"/>
    <property type="match status" value="1"/>
</dbReference>
<keyword evidence="3 6" id="KW-0012">Acyltransferase</keyword>
<dbReference type="GO" id="GO:0004314">
    <property type="term" value="F:[acyl-carrier-protein] S-malonyltransferase activity"/>
    <property type="evidence" value="ECO:0007669"/>
    <property type="project" value="UniProtKB-EC"/>
</dbReference>
<reference evidence="6" key="1">
    <citation type="submission" date="2020-11" db="EMBL/GenBank/DDBJ databases">
        <title>Nocardioides cynanchi sp. nov., isolated from soil of rhizosphere of Cynanchum wilfordii.</title>
        <authorList>
            <person name="Lee J.-S."/>
            <person name="Suh M.K."/>
            <person name="Kim J.-S."/>
        </authorList>
    </citation>
    <scope>NUCLEOTIDE SEQUENCE</scope>
    <source>
        <strain evidence="6">KCTC 19276</strain>
    </source>
</reference>
<name>A0A930YHB0_9ACTN</name>
<dbReference type="AlphaFoldDB" id="A0A930YHB0"/>
<evidence type="ECO:0000313" key="6">
    <source>
        <dbReference type="EMBL" id="MBF4766917.1"/>
    </source>
</evidence>
<keyword evidence="7" id="KW-1185">Reference proteome</keyword>
<dbReference type="Gene3D" id="3.40.366.10">
    <property type="entry name" value="Malonyl-Coenzyme A Acyl Carrier Protein, domain 2"/>
    <property type="match status" value="1"/>
</dbReference>
<dbReference type="InterPro" id="IPR011053">
    <property type="entry name" value="Single_hybrid_motif"/>
</dbReference>